<dbReference type="GO" id="GO:0005886">
    <property type="term" value="C:plasma membrane"/>
    <property type="evidence" value="ECO:0007669"/>
    <property type="project" value="UniProtKB-SubCell"/>
</dbReference>
<keyword evidence="2" id="KW-1003">Cell membrane</keyword>
<dbReference type="Pfam" id="PF01810">
    <property type="entry name" value="LysE"/>
    <property type="match status" value="1"/>
</dbReference>
<dbReference type="PANTHER" id="PTHR30086:SF20">
    <property type="entry name" value="ARGININE EXPORTER PROTEIN ARGO-RELATED"/>
    <property type="match status" value="1"/>
</dbReference>
<keyword evidence="4 6" id="KW-1133">Transmembrane helix</keyword>
<evidence type="ECO:0000256" key="5">
    <source>
        <dbReference type="ARBA" id="ARBA00023136"/>
    </source>
</evidence>
<proteinExistence type="predicted"/>
<evidence type="ECO:0000313" key="8">
    <source>
        <dbReference type="Proteomes" id="UP000009230"/>
    </source>
</evidence>
<evidence type="ECO:0000256" key="3">
    <source>
        <dbReference type="ARBA" id="ARBA00022692"/>
    </source>
</evidence>
<name>F6CTU3_MARPP</name>
<feature type="transmembrane region" description="Helical" evidence="6">
    <location>
        <begin position="78"/>
        <end position="96"/>
    </location>
</feature>
<sequence>MLDFHTWVVFLSASLALAFAPGPGMLYVLSRTISGGRSVGVASTLGAASGGVVHVFAAALGMSAILATSAVAFTVVKYLGAIFLVYLGVKMILSAFKKVDLSTVKRETEKKGEIKSAFYQGVISEILNPKTAIFFLAFIPQFIHPEKGDLFLQFFVLGMVVVLFNSLPDFLISFFSKPVEHLWNTSATFRKVQQATSGLCLVGLGIYLALSGSNKGIQLKNA</sequence>
<evidence type="ECO:0000256" key="2">
    <source>
        <dbReference type="ARBA" id="ARBA00022475"/>
    </source>
</evidence>
<evidence type="ECO:0000313" key="7">
    <source>
        <dbReference type="EMBL" id="AEF56312.1"/>
    </source>
</evidence>
<dbReference type="PIRSF" id="PIRSF006324">
    <property type="entry name" value="LeuE"/>
    <property type="match status" value="1"/>
</dbReference>
<evidence type="ECO:0000256" key="6">
    <source>
        <dbReference type="SAM" id="Phobius"/>
    </source>
</evidence>
<dbReference type="AlphaFoldDB" id="F6CTU3"/>
<feature type="transmembrane region" description="Helical" evidence="6">
    <location>
        <begin position="41"/>
        <end position="66"/>
    </location>
</feature>
<dbReference type="eggNOG" id="COG1280">
    <property type="taxonomic scope" value="Bacteria"/>
</dbReference>
<gene>
    <name evidence="7" type="ordered locus">Mar181_3293</name>
</gene>
<comment type="subcellular location">
    <subcellularLocation>
        <location evidence="1">Cell membrane</location>
        <topology evidence="1">Multi-pass membrane protein</topology>
    </subcellularLocation>
</comment>
<accession>F6CTU3</accession>
<feature type="transmembrane region" description="Helical" evidence="6">
    <location>
        <begin position="6"/>
        <end position="29"/>
    </location>
</feature>
<dbReference type="HOGENOM" id="CLU_079569_3_0_6"/>
<organism evidence="7 8">
    <name type="scientific">Marinomonas posidonica (strain CECT 7376 / NCIMB 14433 / IVIA-Po-181)</name>
    <dbReference type="NCBI Taxonomy" id="491952"/>
    <lineage>
        <taxon>Bacteria</taxon>
        <taxon>Pseudomonadati</taxon>
        <taxon>Pseudomonadota</taxon>
        <taxon>Gammaproteobacteria</taxon>
        <taxon>Oceanospirillales</taxon>
        <taxon>Oceanospirillaceae</taxon>
        <taxon>Marinomonas</taxon>
    </lineage>
</organism>
<keyword evidence="5 6" id="KW-0472">Membrane</keyword>
<reference evidence="7 8" key="1">
    <citation type="journal article" date="2012" name="Stand. Genomic Sci.">
        <title>Complete genome sequence of Marinomonas posidonica type strain (IVIA-Po-181(T)).</title>
        <authorList>
            <person name="Lucas-Elio P."/>
            <person name="Goodwin L."/>
            <person name="Woyke T."/>
            <person name="Pitluck S."/>
            <person name="Nolan M."/>
            <person name="Kyrpides N.C."/>
            <person name="Detter J.C."/>
            <person name="Copeland A."/>
            <person name="Lu M."/>
            <person name="Bruce D."/>
            <person name="Detter C."/>
            <person name="Tapia R."/>
            <person name="Han S."/>
            <person name="Land M.L."/>
            <person name="Ivanova N."/>
            <person name="Mikhailova N."/>
            <person name="Johnston A.W."/>
            <person name="Sanchez-Amat A."/>
        </authorList>
    </citation>
    <scope>NUCLEOTIDE SEQUENCE [LARGE SCALE GENOMIC DNA]</scope>
    <source>
        <strain evidence="8">CECT 7376 / NCIMB 14433 / IVIA-Po-181</strain>
    </source>
</reference>
<dbReference type="Proteomes" id="UP000009230">
    <property type="component" value="Chromosome"/>
</dbReference>
<dbReference type="EMBL" id="CP002771">
    <property type="protein sequence ID" value="AEF56312.1"/>
    <property type="molecule type" value="Genomic_DNA"/>
</dbReference>
<keyword evidence="3 6" id="KW-0812">Transmembrane</keyword>
<dbReference type="InterPro" id="IPR001123">
    <property type="entry name" value="LeuE-type"/>
</dbReference>
<dbReference type="PANTHER" id="PTHR30086">
    <property type="entry name" value="ARGININE EXPORTER PROTEIN ARGO"/>
    <property type="match status" value="1"/>
</dbReference>
<dbReference type="RefSeq" id="WP_013797782.1">
    <property type="nucleotide sequence ID" value="NC_015559.1"/>
</dbReference>
<feature type="transmembrane region" description="Helical" evidence="6">
    <location>
        <begin position="151"/>
        <end position="172"/>
    </location>
</feature>
<protein>
    <submittedName>
        <fullName evidence="7">Lysine exporter protein (LYSE/YGGA)</fullName>
    </submittedName>
</protein>
<feature type="transmembrane region" description="Helical" evidence="6">
    <location>
        <begin position="192"/>
        <end position="210"/>
    </location>
</feature>
<keyword evidence="8" id="KW-1185">Reference proteome</keyword>
<dbReference type="OrthoDB" id="9804822at2"/>
<dbReference type="KEGG" id="mpc:Mar181_3293"/>
<evidence type="ECO:0000256" key="4">
    <source>
        <dbReference type="ARBA" id="ARBA00022989"/>
    </source>
</evidence>
<feature type="transmembrane region" description="Helical" evidence="6">
    <location>
        <begin position="117"/>
        <end position="139"/>
    </location>
</feature>
<dbReference type="GO" id="GO:0015171">
    <property type="term" value="F:amino acid transmembrane transporter activity"/>
    <property type="evidence" value="ECO:0007669"/>
    <property type="project" value="TreeGrafter"/>
</dbReference>
<evidence type="ECO:0000256" key="1">
    <source>
        <dbReference type="ARBA" id="ARBA00004651"/>
    </source>
</evidence>